<dbReference type="Proteomes" id="UP001056937">
    <property type="component" value="Chromosome 1"/>
</dbReference>
<keyword evidence="2" id="KW-1185">Reference proteome</keyword>
<proteinExistence type="predicted"/>
<dbReference type="RefSeq" id="WP_252167921.1">
    <property type="nucleotide sequence ID" value="NZ_CP084930.1"/>
</dbReference>
<evidence type="ECO:0000313" key="1">
    <source>
        <dbReference type="EMBL" id="USI74115.1"/>
    </source>
</evidence>
<dbReference type="EMBL" id="CP084930">
    <property type="protein sequence ID" value="USI74115.1"/>
    <property type="molecule type" value="Genomic_DNA"/>
</dbReference>
<organism evidence="1 2">
    <name type="scientific">Sphingomonas morindae</name>
    <dbReference type="NCBI Taxonomy" id="1541170"/>
    <lineage>
        <taxon>Bacteria</taxon>
        <taxon>Pseudomonadati</taxon>
        <taxon>Pseudomonadota</taxon>
        <taxon>Alphaproteobacteria</taxon>
        <taxon>Sphingomonadales</taxon>
        <taxon>Sphingomonadaceae</taxon>
        <taxon>Sphingomonas</taxon>
    </lineage>
</organism>
<reference evidence="1" key="1">
    <citation type="journal article" date="2022" name="Toxins">
        <title>Genomic Analysis of Sphingopyxis sp. USTB-05 for Biodegrading Cyanobacterial Hepatotoxins.</title>
        <authorList>
            <person name="Liu C."/>
            <person name="Xu Q."/>
            <person name="Zhao Z."/>
            <person name="Zhang H."/>
            <person name="Liu X."/>
            <person name="Yin C."/>
            <person name="Liu Y."/>
            <person name="Yan H."/>
        </authorList>
    </citation>
    <scope>NUCLEOTIDE SEQUENCE</scope>
    <source>
        <strain evidence="1">NBD5</strain>
    </source>
</reference>
<gene>
    <name evidence="1" type="ORF">LHA26_06545</name>
</gene>
<sequence>MIGNLIGALVGKEIDESDGEGGAAGAVLGVVGWQVLKRVVPALAIGAVVLVAGHYVKQIAEE</sequence>
<accession>A0ABY4XB50</accession>
<name>A0ABY4XB50_9SPHN</name>
<protein>
    <submittedName>
        <fullName evidence="1">Uncharacterized protein</fullName>
    </submittedName>
</protein>
<evidence type="ECO:0000313" key="2">
    <source>
        <dbReference type="Proteomes" id="UP001056937"/>
    </source>
</evidence>